<reference evidence="3" key="3">
    <citation type="submission" date="2018-08" db="UniProtKB">
        <authorList>
            <consortium name="EnsemblPlants"/>
        </authorList>
    </citation>
    <scope>IDENTIFICATION</scope>
    <source>
        <strain evidence="3">cv. Bd21</strain>
    </source>
</reference>
<evidence type="ECO:0000313" key="3">
    <source>
        <dbReference type="EnsemblPlants" id="KQJ97136"/>
    </source>
</evidence>
<dbReference type="EnsemblPlants" id="PNT67568">
    <property type="protein sequence ID" value="PNT67568"/>
    <property type="gene ID" value="BRADI_3g28995v3"/>
</dbReference>
<feature type="compositionally biased region" description="Gly residues" evidence="1">
    <location>
        <begin position="141"/>
        <end position="150"/>
    </location>
</feature>
<feature type="region of interest" description="Disordered" evidence="1">
    <location>
        <begin position="98"/>
        <end position="150"/>
    </location>
</feature>
<keyword evidence="4" id="KW-1185">Reference proteome</keyword>
<dbReference type="Gramene" id="PNT67568">
    <property type="protein sequence ID" value="PNT67568"/>
    <property type="gene ID" value="BRADI_3g28995v3"/>
</dbReference>
<dbReference type="EMBL" id="CM000882">
    <property type="protein sequence ID" value="PNT67568.1"/>
    <property type="molecule type" value="Genomic_DNA"/>
</dbReference>
<dbReference type="AlphaFoldDB" id="A0A0Q3JFN5"/>
<dbReference type="Gramene" id="KQJ97136">
    <property type="protein sequence ID" value="KQJ97136"/>
    <property type="gene ID" value="BRADI_3g28995v3"/>
</dbReference>
<dbReference type="InParanoid" id="A0A0Q3JFN5"/>
<accession>A0A0Q3JFN5</accession>
<dbReference type="EnsemblPlants" id="KQJ97136">
    <property type="protein sequence ID" value="KQJ97136"/>
    <property type="gene ID" value="BRADI_3g28995v3"/>
</dbReference>
<evidence type="ECO:0000313" key="2">
    <source>
        <dbReference type="EMBL" id="KQJ97136.1"/>
    </source>
</evidence>
<name>A0A0Q3JFN5_BRADI</name>
<proteinExistence type="predicted"/>
<dbReference type="Proteomes" id="UP000008810">
    <property type="component" value="Chromosome 3"/>
</dbReference>
<reference evidence="2 3" key="1">
    <citation type="journal article" date="2010" name="Nature">
        <title>Genome sequencing and analysis of the model grass Brachypodium distachyon.</title>
        <authorList>
            <consortium name="International Brachypodium Initiative"/>
        </authorList>
    </citation>
    <scope>NUCLEOTIDE SEQUENCE [LARGE SCALE GENOMIC DNA]</scope>
    <source>
        <strain evidence="2 3">Bd21</strain>
    </source>
</reference>
<sequence length="150" mass="16749">MYHVCRRERLRDGKSSILKQGNLFKKRKRGKLGPSDLRIPNIFETATLARTRGKIRRGMEFRSEGRSLLKVLSSRSSEARTSVILAAKLKLGEGRGCRRRLQVGDKQNGITPDETTKKKRHPGSSPLPFRPAEPAKRKGRGSGGGDEATR</sequence>
<evidence type="ECO:0000313" key="4">
    <source>
        <dbReference type="Proteomes" id="UP000008810"/>
    </source>
</evidence>
<protein>
    <submittedName>
        <fullName evidence="2 3">Uncharacterized protein</fullName>
    </submittedName>
</protein>
<dbReference type="EMBL" id="CM000882">
    <property type="protein sequence ID" value="KQJ97136.1"/>
    <property type="molecule type" value="Genomic_DNA"/>
</dbReference>
<evidence type="ECO:0000256" key="1">
    <source>
        <dbReference type="SAM" id="MobiDB-lite"/>
    </source>
</evidence>
<reference evidence="2" key="2">
    <citation type="submission" date="2017-06" db="EMBL/GenBank/DDBJ databases">
        <title>WGS assembly of Brachypodium distachyon.</title>
        <authorList>
            <consortium name="The International Brachypodium Initiative"/>
            <person name="Lucas S."/>
            <person name="Harmon-Smith M."/>
            <person name="Lail K."/>
            <person name="Tice H."/>
            <person name="Grimwood J."/>
            <person name="Bruce D."/>
            <person name="Barry K."/>
            <person name="Shu S."/>
            <person name="Lindquist E."/>
            <person name="Wang M."/>
            <person name="Pitluck S."/>
            <person name="Vogel J.P."/>
            <person name="Garvin D.F."/>
            <person name="Mockler T.C."/>
            <person name="Schmutz J."/>
            <person name="Rokhsar D."/>
            <person name="Bevan M.W."/>
        </authorList>
    </citation>
    <scope>NUCLEOTIDE SEQUENCE</scope>
    <source>
        <strain evidence="2">Bd21</strain>
    </source>
</reference>
<organism evidence="2">
    <name type="scientific">Brachypodium distachyon</name>
    <name type="common">Purple false brome</name>
    <name type="synonym">Trachynia distachya</name>
    <dbReference type="NCBI Taxonomy" id="15368"/>
    <lineage>
        <taxon>Eukaryota</taxon>
        <taxon>Viridiplantae</taxon>
        <taxon>Streptophyta</taxon>
        <taxon>Embryophyta</taxon>
        <taxon>Tracheophyta</taxon>
        <taxon>Spermatophyta</taxon>
        <taxon>Magnoliopsida</taxon>
        <taxon>Liliopsida</taxon>
        <taxon>Poales</taxon>
        <taxon>Poaceae</taxon>
        <taxon>BOP clade</taxon>
        <taxon>Pooideae</taxon>
        <taxon>Stipodae</taxon>
        <taxon>Brachypodieae</taxon>
        <taxon>Brachypodium</taxon>
    </lineage>
</organism>
<gene>
    <name evidence="2" type="ORF">BRADI_3g28995v3</name>
</gene>